<name>A0A4D4J7C5_9PSEU</name>
<evidence type="ECO:0000259" key="2">
    <source>
        <dbReference type="Pfam" id="PF18029"/>
    </source>
</evidence>
<evidence type="ECO:0000313" key="4">
    <source>
        <dbReference type="Proteomes" id="UP000298860"/>
    </source>
</evidence>
<gene>
    <name evidence="3" type="ORF">GTS_14060</name>
</gene>
<reference evidence="4" key="1">
    <citation type="submission" date="2019-04" db="EMBL/GenBank/DDBJ databases">
        <title>Draft genome sequence of Pseudonocardiaceae bacterium SL3-2-4.</title>
        <authorList>
            <person name="Ningsih F."/>
            <person name="Yokota A."/>
            <person name="Sakai Y."/>
            <person name="Nanatani K."/>
            <person name="Yabe S."/>
            <person name="Oetari A."/>
            <person name="Sjamsuridzal W."/>
        </authorList>
    </citation>
    <scope>NUCLEOTIDE SEQUENCE [LARGE SCALE GENOMIC DNA]</scope>
    <source>
        <strain evidence="4">SL3-2-4</strain>
    </source>
</reference>
<dbReference type="AlphaFoldDB" id="A0A4D4J7C5"/>
<dbReference type="RefSeq" id="WP_137812928.1">
    <property type="nucleotide sequence ID" value="NZ_BJFL01000004.1"/>
</dbReference>
<dbReference type="InterPro" id="IPR041581">
    <property type="entry name" value="Glyoxalase_6"/>
</dbReference>
<evidence type="ECO:0000256" key="1">
    <source>
        <dbReference type="SAM" id="MobiDB-lite"/>
    </source>
</evidence>
<feature type="region of interest" description="Disordered" evidence="1">
    <location>
        <begin position="53"/>
        <end position="77"/>
    </location>
</feature>
<dbReference type="OrthoDB" id="3295209at2"/>
<organism evidence="3 4">
    <name type="scientific">Gandjariella thermophila</name>
    <dbReference type="NCBI Taxonomy" id="1931992"/>
    <lineage>
        <taxon>Bacteria</taxon>
        <taxon>Bacillati</taxon>
        <taxon>Actinomycetota</taxon>
        <taxon>Actinomycetes</taxon>
        <taxon>Pseudonocardiales</taxon>
        <taxon>Pseudonocardiaceae</taxon>
        <taxon>Gandjariella</taxon>
    </lineage>
</organism>
<dbReference type="PANTHER" id="PTHR35908">
    <property type="entry name" value="HYPOTHETICAL FUSION PROTEIN"/>
    <property type="match status" value="1"/>
</dbReference>
<dbReference type="Pfam" id="PF18029">
    <property type="entry name" value="Glyoxalase_6"/>
    <property type="match status" value="1"/>
</dbReference>
<comment type="caution">
    <text evidence="3">The sequence shown here is derived from an EMBL/GenBank/DDBJ whole genome shotgun (WGS) entry which is preliminary data.</text>
</comment>
<sequence>MASRIIAVVVDCRDAESLAAFWCAALDYQVVRRWQDARGKEYVEAATDGRPTLLFHPVPEGKTPGKNRLHLDLRPTDGNQDAEVRRLVGLGARVVSSEQDLPWVVLTDPEDNEFCVLPPG</sequence>
<proteinExistence type="predicted"/>
<accession>A0A4D4J7C5</accession>
<dbReference type="InterPro" id="IPR029068">
    <property type="entry name" value="Glyas_Bleomycin-R_OHBP_Dase"/>
</dbReference>
<keyword evidence="4" id="KW-1185">Reference proteome</keyword>
<feature type="domain" description="Glyoxalase-like" evidence="2">
    <location>
        <begin position="7"/>
        <end position="117"/>
    </location>
</feature>
<dbReference type="Gene3D" id="3.10.180.10">
    <property type="entry name" value="2,3-Dihydroxybiphenyl 1,2-Dioxygenase, domain 1"/>
    <property type="match status" value="1"/>
</dbReference>
<dbReference type="Proteomes" id="UP000298860">
    <property type="component" value="Unassembled WGS sequence"/>
</dbReference>
<dbReference type="CDD" id="cd06587">
    <property type="entry name" value="VOC"/>
    <property type="match status" value="1"/>
</dbReference>
<dbReference type="PANTHER" id="PTHR35908:SF1">
    <property type="entry name" value="CONSERVED PROTEIN"/>
    <property type="match status" value="1"/>
</dbReference>
<evidence type="ECO:0000313" key="3">
    <source>
        <dbReference type="EMBL" id="GDY29773.1"/>
    </source>
</evidence>
<protein>
    <recommendedName>
        <fullName evidence="2">Glyoxalase-like domain-containing protein</fullName>
    </recommendedName>
</protein>
<dbReference type="SUPFAM" id="SSF54593">
    <property type="entry name" value="Glyoxalase/Bleomycin resistance protein/Dihydroxybiphenyl dioxygenase"/>
    <property type="match status" value="1"/>
</dbReference>
<dbReference type="EMBL" id="BJFL01000004">
    <property type="protein sequence ID" value="GDY29773.1"/>
    <property type="molecule type" value="Genomic_DNA"/>
</dbReference>